<reference evidence="5" key="1">
    <citation type="submission" date="2017-02" db="UniProtKB">
        <authorList>
            <consortium name="WormBaseParasite"/>
        </authorList>
    </citation>
    <scope>IDENTIFICATION</scope>
</reference>
<dbReference type="PROSITE" id="PS51257">
    <property type="entry name" value="PROKAR_LIPOPROTEIN"/>
    <property type="match status" value="1"/>
</dbReference>
<proteinExistence type="predicted"/>
<dbReference type="PROSITE" id="PS51781">
    <property type="entry name" value="SH3B"/>
    <property type="match status" value="1"/>
</dbReference>
<evidence type="ECO:0000256" key="1">
    <source>
        <dbReference type="SAM" id="MobiDB-lite"/>
    </source>
</evidence>
<evidence type="ECO:0000313" key="5">
    <source>
        <dbReference type="WBParaSite" id="SMUV_0000198101-mRNA-1"/>
    </source>
</evidence>
<organism evidence="4 5">
    <name type="scientific">Syphacia muris</name>
    <dbReference type="NCBI Taxonomy" id="451379"/>
    <lineage>
        <taxon>Eukaryota</taxon>
        <taxon>Metazoa</taxon>
        <taxon>Ecdysozoa</taxon>
        <taxon>Nematoda</taxon>
        <taxon>Chromadorea</taxon>
        <taxon>Rhabditida</taxon>
        <taxon>Spirurina</taxon>
        <taxon>Oxyuridomorpha</taxon>
        <taxon>Oxyuroidea</taxon>
        <taxon>Oxyuridae</taxon>
        <taxon>Syphacia</taxon>
    </lineage>
</organism>
<evidence type="ECO:0000313" key="4">
    <source>
        <dbReference type="Proteomes" id="UP000046393"/>
    </source>
</evidence>
<sequence length="240" mass="26623">MKKKLIIIMGLIIIGLTACNSDEEKAVMNMVENTKIAESTADEESTAEQESTGSEEYSTDEGGMGENEVLTVASDPTPETEETEQAGYTVETIDKKMYVKEWCNTYMGPNEQEYELFGECNKGELVHLTGQVKEESNWYEYEAGTGDKGFISGEYLVVKNPLQQETAQKSNTPEQQKQEQPKQEQSVQPQPDASDDEQLPPGVLPGQAYDPTTGMVLQPGDVMGDGIMYLGDVDDYEIDW</sequence>
<feature type="signal peptide" evidence="2">
    <location>
        <begin position="1"/>
        <end position="21"/>
    </location>
</feature>
<name>A0A0N5ACV1_9BILA</name>
<keyword evidence="2" id="KW-0732">Signal</keyword>
<dbReference type="Proteomes" id="UP000046393">
    <property type="component" value="Unplaced"/>
</dbReference>
<evidence type="ECO:0000256" key="2">
    <source>
        <dbReference type="SAM" id="SignalP"/>
    </source>
</evidence>
<feature type="region of interest" description="Disordered" evidence="1">
    <location>
        <begin position="166"/>
        <end position="228"/>
    </location>
</feature>
<feature type="chain" id="PRO_5005892942" evidence="2">
    <location>
        <begin position="22"/>
        <end position="240"/>
    </location>
</feature>
<accession>A0A0N5ACV1</accession>
<dbReference type="AlphaFoldDB" id="A0A0N5ACV1"/>
<dbReference type="InterPro" id="IPR003646">
    <property type="entry name" value="SH3-like_bac-type"/>
</dbReference>
<dbReference type="WBParaSite" id="SMUV_0000198101-mRNA-1">
    <property type="protein sequence ID" value="SMUV_0000198101-mRNA-1"/>
    <property type="gene ID" value="SMUV_0000198101"/>
</dbReference>
<keyword evidence="4" id="KW-1185">Reference proteome</keyword>
<feature type="region of interest" description="Disordered" evidence="1">
    <location>
        <begin position="36"/>
        <end position="65"/>
    </location>
</feature>
<feature type="domain" description="SH3b" evidence="3">
    <location>
        <begin position="93"/>
        <end position="160"/>
    </location>
</feature>
<evidence type="ECO:0000259" key="3">
    <source>
        <dbReference type="PROSITE" id="PS51781"/>
    </source>
</evidence>
<protein>
    <submittedName>
        <fullName evidence="5">SH3b domain-containing protein</fullName>
    </submittedName>
</protein>